<dbReference type="SUPFAM" id="SSF47598">
    <property type="entry name" value="Ribbon-helix-helix"/>
    <property type="match status" value="1"/>
</dbReference>
<proteinExistence type="predicted"/>
<dbReference type="Pfam" id="PF01402">
    <property type="entry name" value="RHH_1"/>
    <property type="match status" value="1"/>
</dbReference>
<dbReference type="GO" id="GO:0006355">
    <property type="term" value="P:regulation of DNA-templated transcription"/>
    <property type="evidence" value="ECO:0007669"/>
    <property type="project" value="InterPro"/>
</dbReference>
<dbReference type="CDD" id="cd22233">
    <property type="entry name" value="RHH_CopAso-like"/>
    <property type="match status" value="1"/>
</dbReference>
<dbReference type="PANTHER" id="PTHR40688">
    <property type="match status" value="1"/>
</dbReference>
<evidence type="ECO:0000313" key="2">
    <source>
        <dbReference type="EMBL" id="PZM10320.1"/>
    </source>
</evidence>
<reference evidence="2 3" key="1">
    <citation type="journal article" date="2018" name="Sci. Rep.">
        <title>Rhizobium tumorigenes sp. nov., a novel plant tumorigenic bacterium isolated from cane gall tumors on thornless blackberry.</title>
        <authorList>
            <person name="Kuzmanovi N."/>
            <person name="Smalla K."/>
            <person name="Gronow S."/>
            <person name="PuBawska J."/>
        </authorList>
    </citation>
    <scope>NUCLEOTIDE SEQUENCE [LARGE SCALE GENOMIC DNA]</scope>
    <source>
        <strain evidence="2 3">CCBAU 85046</strain>
    </source>
</reference>
<dbReference type="InterPro" id="IPR002145">
    <property type="entry name" value="CopG"/>
</dbReference>
<evidence type="ECO:0000313" key="3">
    <source>
        <dbReference type="Proteomes" id="UP000248925"/>
    </source>
</evidence>
<keyword evidence="3" id="KW-1185">Reference proteome</keyword>
<organism evidence="2 3">
    <name type="scientific">Rhizobium tubonense</name>
    <dbReference type="NCBI Taxonomy" id="484088"/>
    <lineage>
        <taxon>Bacteria</taxon>
        <taxon>Pseudomonadati</taxon>
        <taxon>Pseudomonadota</taxon>
        <taxon>Alphaproteobacteria</taxon>
        <taxon>Hyphomicrobiales</taxon>
        <taxon>Rhizobiaceae</taxon>
        <taxon>Rhizobium/Agrobacterium group</taxon>
        <taxon>Rhizobium</taxon>
    </lineage>
</organism>
<gene>
    <name evidence="2" type="ORF">CPY51_23480</name>
</gene>
<sequence length="94" mass="10390">MAGNVVSFHVPDPMMRKLDELSRAVKRDASALAKEALADYLLRQDIQSAAIDEAVLAADAGEFVSHEAMSRWLESWGTDDEIEPPKSDLFSAKR</sequence>
<accession>A0A2W4EGI7</accession>
<protein>
    <recommendedName>
        <fullName evidence="1">Ribbon-helix-helix protein CopG domain-containing protein</fullName>
    </recommendedName>
</protein>
<comment type="caution">
    <text evidence="2">The sequence shown here is derived from an EMBL/GenBank/DDBJ whole genome shotgun (WGS) entry which is preliminary data.</text>
</comment>
<feature type="domain" description="Ribbon-helix-helix protein CopG" evidence="1">
    <location>
        <begin position="5"/>
        <end position="44"/>
    </location>
</feature>
<dbReference type="RefSeq" id="WP_111162659.1">
    <property type="nucleotide sequence ID" value="NZ_PCDP01000051.1"/>
</dbReference>
<name>A0A2W4EGI7_9HYPH</name>
<dbReference type="Proteomes" id="UP000248925">
    <property type="component" value="Unassembled WGS sequence"/>
</dbReference>
<dbReference type="PANTHER" id="PTHR40688:SF2">
    <property type="entry name" value="RIBBON-HELIX-HELIX PROTEIN COPG DOMAIN-CONTAINING PROTEIN"/>
    <property type="match status" value="1"/>
</dbReference>
<evidence type="ECO:0000259" key="1">
    <source>
        <dbReference type="Pfam" id="PF01402"/>
    </source>
</evidence>
<dbReference type="OrthoDB" id="5298181at2"/>
<dbReference type="InterPro" id="IPR010985">
    <property type="entry name" value="Ribbon_hlx_hlx"/>
</dbReference>
<dbReference type="AlphaFoldDB" id="A0A2W4EGI7"/>
<dbReference type="EMBL" id="PCDP01000051">
    <property type="protein sequence ID" value="PZM10320.1"/>
    <property type="molecule type" value="Genomic_DNA"/>
</dbReference>
<dbReference type="InterPro" id="IPR052991">
    <property type="entry name" value="Non-func_TypeII_TA_Antitoxin"/>
</dbReference>